<feature type="transmembrane region" description="Helical" evidence="5">
    <location>
        <begin position="165"/>
        <end position="182"/>
    </location>
</feature>
<keyword evidence="7" id="KW-1185">Reference proteome</keyword>
<keyword evidence="4 5" id="KW-0472">Membrane</keyword>
<comment type="caution">
    <text evidence="6">The sequence shown here is derived from an EMBL/GenBank/DDBJ whole genome shotgun (WGS) entry which is preliminary data.</text>
</comment>
<protein>
    <submittedName>
        <fullName evidence="6">Isoprenylcysteine carboxylmethyltransferase family protein</fullName>
    </submittedName>
</protein>
<keyword evidence="6" id="KW-0489">Methyltransferase</keyword>
<dbReference type="PANTHER" id="PTHR43847">
    <property type="entry name" value="BLL3993 PROTEIN"/>
    <property type="match status" value="1"/>
</dbReference>
<comment type="subcellular location">
    <subcellularLocation>
        <location evidence="1">Endomembrane system</location>
        <topology evidence="1">Multi-pass membrane protein</topology>
    </subcellularLocation>
</comment>
<keyword evidence="2 5" id="KW-0812">Transmembrane</keyword>
<proteinExistence type="predicted"/>
<evidence type="ECO:0000256" key="3">
    <source>
        <dbReference type="ARBA" id="ARBA00022989"/>
    </source>
</evidence>
<evidence type="ECO:0000256" key="1">
    <source>
        <dbReference type="ARBA" id="ARBA00004127"/>
    </source>
</evidence>
<dbReference type="AlphaFoldDB" id="A0A7W2EWN8"/>
<feature type="transmembrane region" description="Helical" evidence="5">
    <location>
        <begin position="20"/>
        <end position="40"/>
    </location>
</feature>
<dbReference type="Pfam" id="PF04191">
    <property type="entry name" value="PEMT"/>
    <property type="match status" value="1"/>
</dbReference>
<sequence>MNTTPHPLTMLLRSRPLNLVLGTVLAWAWGLFCYAHLQAFQRSGDWSYLLFCASESLVAVLFLVRSEPVRVSHSALDWGLAIAATFVPFLFSPTSEAVLPAARLVIVAGILLQIGGLLSLNRSFGLVAAHRTLKTNGLYGVVRHPLYASYLLSYTGYILNNTSVLNVTVSALAGALMMARLLREERFLARDPGYRAYMAQVKYRVIPRLF</sequence>
<evidence type="ECO:0000256" key="2">
    <source>
        <dbReference type="ARBA" id="ARBA00022692"/>
    </source>
</evidence>
<evidence type="ECO:0000256" key="4">
    <source>
        <dbReference type="ARBA" id="ARBA00023136"/>
    </source>
</evidence>
<evidence type="ECO:0000256" key="5">
    <source>
        <dbReference type="SAM" id="Phobius"/>
    </source>
</evidence>
<keyword evidence="3 5" id="KW-1133">Transmembrane helix</keyword>
<dbReference type="RefSeq" id="WP_182166891.1">
    <property type="nucleotide sequence ID" value="NZ_JACEZT010000021.1"/>
</dbReference>
<dbReference type="Proteomes" id="UP000534388">
    <property type="component" value="Unassembled WGS sequence"/>
</dbReference>
<keyword evidence="6" id="KW-0808">Transferase</keyword>
<reference evidence="6 7" key="1">
    <citation type="submission" date="2020-07" db="EMBL/GenBank/DDBJ databases">
        <title>Novel species isolated from subtropical streams in China.</title>
        <authorList>
            <person name="Lu H."/>
        </authorList>
    </citation>
    <scope>NUCLEOTIDE SEQUENCE [LARGE SCALE GENOMIC DNA]</scope>
    <source>
        <strain evidence="6 7">LX20W</strain>
    </source>
</reference>
<dbReference type="InterPro" id="IPR052527">
    <property type="entry name" value="Metal_cation-efflux_comp"/>
</dbReference>
<evidence type="ECO:0000313" key="7">
    <source>
        <dbReference type="Proteomes" id="UP000534388"/>
    </source>
</evidence>
<name>A0A7W2EWN8_9BURK</name>
<evidence type="ECO:0000313" key="6">
    <source>
        <dbReference type="EMBL" id="MBA5639935.1"/>
    </source>
</evidence>
<dbReference type="GO" id="GO:0032259">
    <property type="term" value="P:methylation"/>
    <property type="evidence" value="ECO:0007669"/>
    <property type="project" value="UniProtKB-KW"/>
</dbReference>
<dbReference type="Gene3D" id="1.20.120.1630">
    <property type="match status" value="1"/>
</dbReference>
<dbReference type="EMBL" id="JACEZT010000021">
    <property type="protein sequence ID" value="MBA5639935.1"/>
    <property type="molecule type" value="Genomic_DNA"/>
</dbReference>
<feature type="transmembrane region" description="Helical" evidence="5">
    <location>
        <begin position="76"/>
        <end position="95"/>
    </location>
</feature>
<dbReference type="InterPro" id="IPR007318">
    <property type="entry name" value="Phopholipid_MeTrfase"/>
</dbReference>
<feature type="transmembrane region" description="Helical" evidence="5">
    <location>
        <begin position="46"/>
        <end position="64"/>
    </location>
</feature>
<gene>
    <name evidence="6" type="ORF">H3H37_23015</name>
</gene>
<dbReference type="GO" id="GO:0012505">
    <property type="term" value="C:endomembrane system"/>
    <property type="evidence" value="ECO:0007669"/>
    <property type="project" value="UniProtKB-SubCell"/>
</dbReference>
<accession>A0A7W2EWN8</accession>
<dbReference type="GO" id="GO:0008168">
    <property type="term" value="F:methyltransferase activity"/>
    <property type="evidence" value="ECO:0007669"/>
    <property type="project" value="UniProtKB-KW"/>
</dbReference>
<feature type="transmembrane region" description="Helical" evidence="5">
    <location>
        <begin position="101"/>
        <end position="120"/>
    </location>
</feature>
<organism evidence="6 7">
    <name type="scientific">Rugamonas brunnea</name>
    <dbReference type="NCBI Taxonomy" id="2758569"/>
    <lineage>
        <taxon>Bacteria</taxon>
        <taxon>Pseudomonadati</taxon>
        <taxon>Pseudomonadota</taxon>
        <taxon>Betaproteobacteria</taxon>
        <taxon>Burkholderiales</taxon>
        <taxon>Oxalobacteraceae</taxon>
        <taxon>Telluria group</taxon>
        <taxon>Rugamonas</taxon>
    </lineage>
</organism>
<dbReference type="PANTHER" id="PTHR43847:SF1">
    <property type="entry name" value="BLL3993 PROTEIN"/>
    <property type="match status" value="1"/>
</dbReference>